<keyword evidence="8" id="KW-1185">Reference proteome</keyword>
<accession>A0A075AQR5</accession>
<comment type="catalytic activity">
    <reaction evidence="4">
        <text>a 5'-end triphospho-ribonucleoside in mRNA + H2O = a 5'-end diphospho-ribonucleoside in mRNA + phosphate + H(+)</text>
        <dbReference type="Rhea" id="RHEA:67004"/>
        <dbReference type="Rhea" id="RHEA-COMP:17164"/>
        <dbReference type="Rhea" id="RHEA-COMP:17165"/>
        <dbReference type="ChEBI" id="CHEBI:15377"/>
        <dbReference type="ChEBI" id="CHEBI:15378"/>
        <dbReference type="ChEBI" id="CHEBI:43474"/>
        <dbReference type="ChEBI" id="CHEBI:167616"/>
        <dbReference type="ChEBI" id="CHEBI:167618"/>
        <dbReference type="EC" id="3.6.1.74"/>
    </reaction>
    <physiologicalReaction direction="left-to-right" evidence="4">
        <dbReference type="Rhea" id="RHEA:67005"/>
    </physiologicalReaction>
</comment>
<organism evidence="7 8">
    <name type="scientific">Rozella allomycis (strain CSF55)</name>
    <dbReference type="NCBI Taxonomy" id="988480"/>
    <lineage>
        <taxon>Eukaryota</taxon>
        <taxon>Fungi</taxon>
        <taxon>Fungi incertae sedis</taxon>
        <taxon>Cryptomycota</taxon>
        <taxon>Cryptomycota incertae sedis</taxon>
        <taxon>Rozella</taxon>
    </lineage>
</organism>
<evidence type="ECO:0000259" key="6">
    <source>
        <dbReference type="Pfam" id="PF02940"/>
    </source>
</evidence>
<name>A0A075AQR5_ROZAC</name>
<feature type="region of interest" description="Disordered" evidence="5">
    <location>
        <begin position="1"/>
        <end position="26"/>
    </location>
</feature>
<dbReference type="Gene3D" id="3.20.100.10">
    <property type="entry name" value="mRNA triphosphatase Cet1-like"/>
    <property type="match status" value="1"/>
</dbReference>
<evidence type="ECO:0000313" key="7">
    <source>
        <dbReference type="EMBL" id="EPZ32576.1"/>
    </source>
</evidence>
<dbReference type="GO" id="GO:0004651">
    <property type="term" value="F:polynucleotide 5'-phosphatase activity"/>
    <property type="evidence" value="ECO:0007669"/>
    <property type="project" value="InterPro"/>
</dbReference>
<dbReference type="Pfam" id="PF02940">
    <property type="entry name" value="mRNA_triPase"/>
    <property type="match status" value="1"/>
</dbReference>
<dbReference type="HOGENOM" id="CLU_2321676_0_0_1"/>
<feature type="domain" description="mRNA triphosphatase Cet1-like" evidence="6">
    <location>
        <begin position="41"/>
        <end position="90"/>
    </location>
</feature>
<evidence type="ECO:0000313" key="8">
    <source>
        <dbReference type="Proteomes" id="UP000030755"/>
    </source>
</evidence>
<dbReference type="Proteomes" id="UP000030755">
    <property type="component" value="Unassembled WGS sequence"/>
</dbReference>
<dbReference type="AlphaFoldDB" id="A0A075AQR5"/>
<dbReference type="GO" id="GO:0006397">
    <property type="term" value="P:mRNA processing"/>
    <property type="evidence" value="ECO:0007669"/>
    <property type="project" value="UniProtKB-KW"/>
</dbReference>
<evidence type="ECO:0000256" key="1">
    <source>
        <dbReference type="ARBA" id="ARBA00022664"/>
    </source>
</evidence>
<keyword evidence="2" id="KW-0378">Hydrolase</keyword>
<protein>
    <recommendedName>
        <fullName evidence="3">mRNA 5'-phosphatase</fullName>
        <ecNumber evidence="3">3.6.1.74</ecNumber>
    </recommendedName>
</protein>
<dbReference type="InterPro" id="IPR004206">
    <property type="entry name" value="mRNA_triPase_Cet1"/>
</dbReference>
<keyword evidence="1" id="KW-0507">mRNA processing</keyword>
<evidence type="ECO:0000256" key="2">
    <source>
        <dbReference type="ARBA" id="ARBA00022801"/>
    </source>
</evidence>
<dbReference type="SUPFAM" id="SSF55154">
    <property type="entry name" value="CYTH-like phosphatases"/>
    <property type="match status" value="1"/>
</dbReference>
<evidence type="ECO:0000256" key="3">
    <source>
        <dbReference type="ARBA" id="ARBA00035028"/>
    </source>
</evidence>
<gene>
    <name evidence="7" type="ORF">O9G_005642</name>
</gene>
<dbReference type="EMBL" id="KE561140">
    <property type="protein sequence ID" value="EPZ32576.1"/>
    <property type="molecule type" value="Genomic_DNA"/>
</dbReference>
<feature type="compositionally biased region" description="Basic and acidic residues" evidence="5">
    <location>
        <begin position="1"/>
        <end position="11"/>
    </location>
</feature>
<dbReference type="InterPro" id="IPR033469">
    <property type="entry name" value="CYTH-like_dom_sf"/>
</dbReference>
<reference evidence="7 8" key="1">
    <citation type="journal article" date="2013" name="Curr. Biol.">
        <title>Shared signatures of parasitism and phylogenomics unite Cryptomycota and microsporidia.</title>
        <authorList>
            <person name="James T.Y."/>
            <person name="Pelin A."/>
            <person name="Bonen L."/>
            <person name="Ahrendt S."/>
            <person name="Sain D."/>
            <person name="Corradi N."/>
            <person name="Stajich J.E."/>
        </authorList>
    </citation>
    <scope>NUCLEOTIDE SEQUENCE [LARGE SCALE GENOMIC DNA]</scope>
    <source>
        <strain evidence="7 8">CSF55</strain>
    </source>
</reference>
<dbReference type="OrthoDB" id="272147at2759"/>
<evidence type="ECO:0000256" key="4">
    <source>
        <dbReference type="ARBA" id="ARBA00047740"/>
    </source>
</evidence>
<evidence type="ECO:0000256" key="5">
    <source>
        <dbReference type="SAM" id="MobiDB-lite"/>
    </source>
</evidence>
<dbReference type="EC" id="3.6.1.74" evidence="3"/>
<sequence length="99" mass="11424">MNDKKRARTDEELSPEPPKSPKKQGKRKVLYPLLKDYIPTNDLVLTVSDFLFHFMTIENIEIEAKIGHLIDNKTHQRIKPNVATDCGINNLFIQSSGYR</sequence>
<dbReference type="GO" id="GO:0140818">
    <property type="term" value="F:mRNA 5'-triphosphate monophosphatase activity"/>
    <property type="evidence" value="ECO:0007669"/>
    <property type="project" value="UniProtKB-EC"/>
</dbReference>
<proteinExistence type="predicted"/>
<dbReference type="InterPro" id="IPR037009">
    <property type="entry name" value="mRNA_triPase_Cet1_sf"/>
</dbReference>